<evidence type="ECO:0000256" key="2">
    <source>
        <dbReference type="ARBA" id="ARBA00023125"/>
    </source>
</evidence>
<reference evidence="6 7" key="1">
    <citation type="submission" date="2019-08" db="EMBL/GenBank/DDBJ databases">
        <title>Parahaliea maris sp. nov., isolated from the surface seawater.</title>
        <authorList>
            <person name="Liu Y."/>
        </authorList>
    </citation>
    <scope>NUCLEOTIDE SEQUENCE [LARGE SCALE GENOMIC DNA]</scope>
    <source>
        <strain evidence="6 7">S2-26</strain>
    </source>
</reference>
<feature type="region of interest" description="Disordered" evidence="4">
    <location>
        <begin position="284"/>
        <end position="304"/>
    </location>
</feature>
<gene>
    <name evidence="6" type="ORF">FVW59_06035</name>
</gene>
<dbReference type="Gene3D" id="1.10.357.10">
    <property type="entry name" value="Tetracycline Repressor, domain 2"/>
    <property type="match status" value="1"/>
</dbReference>
<dbReference type="InterPro" id="IPR050109">
    <property type="entry name" value="HTH-type_TetR-like_transc_reg"/>
</dbReference>
<proteinExistence type="predicted"/>
<accession>A0A5C9A0T9</accession>
<evidence type="ECO:0000313" key="7">
    <source>
        <dbReference type="Proteomes" id="UP000321933"/>
    </source>
</evidence>
<keyword evidence="1" id="KW-0805">Transcription regulation</keyword>
<dbReference type="InterPro" id="IPR009057">
    <property type="entry name" value="Homeodomain-like_sf"/>
</dbReference>
<name>A0A5C9A0T9_9GAMM</name>
<feature type="domain" description="HTH tetR-type" evidence="5">
    <location>
        <begin position="72"/>
        <end position="119"/>
    </location>
</feature>
<dbReference type="OrthoDB" id="2356263at2"/>
<keyword evidence="2" id="KW-0238">DNA-binding</keyword>
<dbReference type="Pfam" id="PF00440">
    <property type="entry name" value="TetR_N"/>
    <property type="match status" value="1"/>
</dbReference>
<keyword evidence="7" id="KW-1185">Reference proteome</keyword>
<evidence type="ECO:0000256" key="4">
    <source>
        <dbReference type="SAM" id="MobiDB-lite"/>
    </source>
</evidence>
<dbReference type="Proteomes" id="UP000321933">
    <property type="component" value="Unassembled WGS sequence"/>
</dbReference>
<evidence type="ECO:0000256" key="1">
    <source>
        <dbReference type="ARBA" id="ARBA00023015"/>
    </source>
</evidence>
<comment type="caution">
    <text evidence="6">The sequence shown here is derived from an EMBL/GenBank/DDBJ whole genome shotgun (WGS) entry which is preliminary data.</text>
</comment>
<dbReference type="GO" id="GO:0000976">
    <property type="term" value="F:transcription cis-regulatory region binding"/>
    <property type="evidence" value="ECO:0007669"/>
    <property type="project" value="TreeGrafter"/>
</dbReference>
<dbReference type="PANTHER" id="PTHR30055">
    <property type="entry name" value="HTH-TYPE TRANSCRIPTIONAL REGULATOR RUTR"/>
    <property type="match status" value="1"/>
</dbReference>
<feature type="region of interest" description="Disordered" evidence="4">
    <location>
        <begin position="239"/>
        <end position="260"/>
    </location>
</feature>
<dbReference type="SUPFAM" id="SSF46689">
    <property type="entry name" value="Homeodomain-like"/>
    <property type="match status" value="1"/>
</dbReference>
<protein>
    <submittedName>
        <fullName evidence="6">TetR/AcrR family transcriptional regulator</fullName>
    </submittedName>
</protein>
<sequence length="304" mass="33208">MNRPPPPHWRALPWAVSASRWISPDRCFFSAAAPRPTSPARPCRWTGVSPLPAEQKVAGGQGSRSAATRARLIAVAESLFAERGIQGVSLSEINRASKQRNSNACQYHFGNKDGLLQAIVDKHVPAIAARRNRLLDELEQARALSLEAVVRAWVQPVAEKLEDPDGGRDFIRVNAELTPTHTLAVLRPDRIALRAEGADRLARALQATLAHLPAPLREQRLQLASSLLFHGLADHSRVQEDLRRNQREGQREGRRDSARHDNALFTHSLIDAICAMLASAPSAPTSTRLADVEETATNATGTSA</sequence>
<feature type="compositionally biased region" description="Polar residues" evidence="4">
    <location>
        <begin position="295"/>
        <end position="304"/>
    </location>
</feature>
<evidence type="ECO:0000313" key="6">
    <source>
        <dbReference type="EMBL" id="TXS93390.1"/>
    </source>
</evidence>
<dbReference type="EMBL" id="VRYZ01000002">
    <property type="protein sequence ID" value="TXS93390.1"/>
    <property type="molecule type" value="Genomic_DNA"/>
</dbReference>
<keyword evidence="3" id="KW-0804">Transcription</keyword>
<evidence type="ECO:0000259" key="5">
    <source>
        <dbReference type="Pfam" id="PF00440"/>
    </source>
</evidence>
<dbReference type="AlphaFoldDB" id="A0A5C9A0T9"/>
<dbReference type="InterPro" id="IPR001647">
    <property type="entry name" value="HTH_TetR"/>
</dbReference>
<evidence type="ECO:0000256" key="3">
    <source>
        <dbReference type="ARBA" id="ARBA00023163"/>
    </source>
</evidence>
<dbReference type="GO" id="GO:0003700">
    <property type="term" value="F:DNA-binding transcription factor activity"/>
    <property type="evidence" value="ECO:0007669"/>
    <property type="project" value="TreeGrafter"/>
</dbReference>
<dbReference type="PANTHER" id="PTHR30055:SF234">
    <property type="entry name" value="HTH-TYPE TRANSCRIPTIONAL REGULATOR BETI"/>
    <property type="match status" value="1"/>
</dbReference>
<organism evidence="6 7">
    <name type="scientific">Parahaliea aestuarii</name>
    <dbReference type="NCBI Taxonomy" id="1852021"/>
    <lineage>
        <taxon>Bacteria</taxon>
        <taxon>Pseudomonadati</taxon>
        <taxon>Pseudomonadota</taxon>
        <taxon>Gammaproteobacteria</taxon>
        <taxon>Cellvibrionales</taxon>
        <taxon>Halieaceae</taxon>
        <taxon>Parahaliea</taxon>
    </lineage>
</organism>